<sequence>MRKRCCNSSGVNGMASTSALVSRALLLLTVALLLHECVVWCDIVGFAKHKKDNNNKIVKLGTGKATDCEYDEGTNGDIIIKYKKGDKHATKGCSIDLLTRNQGIQLEFSVTGNLMECLTDAGVVGTNEVHDERAGDDNLFPYTFSLQEGSLDSLLKDGPKTGAASECSGECVSGGKKGRHGKCLLSTEFAVGFGRRGDWMFYHTRILGEPRLWYCYSAVDKPESVASLKVNFEKKIKGWQVSGHDCNTAGQKGLDYDKIPKKDIYCADPKVLRKAEEWEIKDEAHKDTDFKYLFTLNVLPLKVVPPAIAKPQSVDYTKRIDGNKFPKCELTLRLSGNRFKLFGAPPGPQPSETPGPDGSTGPAVKVTGPVDTSTAPPSEASGSNMGLIIGIVIAVVVLLAVVGGLVWFFVLRGKGEEEEGMEMGMTGAGGTKTKTKVGGTTVGATQAKTGGMTTVGGTQAKTGGATTACGATSKAAGTTKGGATSKAGGATSKK</sequence>
<dbReference type="WBParaSite" id="Minc3s00226g08023">
    <property type="protein sequence ID" value="Minc3s00226g08023"/>
    <property type="gene ID" value="Minc3s00226g08023"/>
</dbReference>
<accession>A0A914L1Q8</accession>
<keyword evidence="2" id="KW-0812">Transmembrane</keyword>
<proteinExistence type="predicted"/>
<reference evidence="5" key="1">
    <citation type="submission" date="2022-11" db="UniProtKB">
        <authorList>
            <consortium name="WormBaseParasite"/>
        </authorList>
    </citation>
    <scope>IDENTIFICATION</scope>
</reference>
<feature type="compositionally biased region" description="Polar residues" evidence="1">
    <location>
        <begin position="370"/>
        <end position="379"/>
    </location>
</feature>
<dbReference type="Proteomes" id="UP000887563">
    <property type="component" value="Unplaced"/>
</dbReference>
<dbReference type="AlphaFoldDB" id="A0A914L1Q8"/>
<feature type="transmembrane region" description="Helical" evidence="2">
    <location>
        <begin position="385"/>
        <end position="411"/>
    </location>
</feature>
<name>A0A914L1Q8_MELIC</name>
<keyword evidence="4" id="KW-1185">Reference proteome</keyword>
<feature type="region of interest" description="Disordered" evidence="1">
    <location>
        <begin position="450"/>
        <end position="494"/>
    </location>
</feature>
<feature type="chain" id="PRO_5038138860" evidence="3">
    <location>
        <begin position="42"/>
        <end position="494"/>
    </location>
</feature>
<feature type="region of interest" description="Disordered" evidence="1">
    <location>
        <begin position="341"/>
        <end position="379"/>
    </location>
</feature>
<evidence type="ECO:0000313" key="5">
    <source>
        <dbReference type="WBParaSite" id="Minc3s00226g08023"/>
    </source>
</evidence>
<keyword evidence="2" id="KW-1133">Transmembrane helix</keyword>
<keyword evidence="3" id="KW-0732">Signal</keyword>
<organism evidence="4 5">
    <name type="scientific">Meloidogyne incognita</name>
    <name type="common">Southern root-knot nematode worm</name>
    <name type="synonym">Oxyuris incognita</name>
    <dbReference type="NCBI Taxonomy" id="6306"/>
    <lineage>
        <taxon>Eukaryota</taxon>
        <taxon>Metazoa</taxon>
        <taxon>Ecdysozoa</taxon>
        <taxon>Nematoda</taxon>
        <taxon>Chromadorea</taxon>
        <taxon>Rhabditida</taxon>
        <taxon>Tylenchina</taxon>
        <taxon>Tylenchomorpha</taxon>
        <taxon>Tylenchoidea</taxon>
        <taxon>Meloidogynidae</taxon>
        <taxon>Meloidogyninae</taxon>
        <taxon>Meloidogyne</taxon>
        <taxon>Meloidogyne incognita group</taxon>
    </lineage>
</organism>
<feature type="signal peptide" evidence="3">
    <location>
        <begin position="1"/>
        <end position="41"/>
    </location>
</feature>
<evidence type="ECO:0000256" key="3">
    <source>
        <dbReference type="SAM" id="SignalP"/>
    </source>
</evidence>
<evidence type="ECO:0000256" key="2">
    <source>
        <dbReference type="SAM" id="Phobius"/>
    </source>
</evidence>
<evidence type="ECO:0000313" key="4">
    <source>
        <dbReference type="Proteomes" id="UP000887563"/>
    </source>
</evidence>
<keyword evidence="2" id="KW-0472">Membrane</keyword>
<evidence type="ECO:0000256" key="1">
    <source>
        <dbReference type="SAM" id="MobiDB-lite"/>
    </source>
</evidence>
<protein>
    <submittedName>
        <fullName evidence="5">Uncharacterized protein</fullName>
    </submittedName>
</protein>